<proteinExistence type="predicted"/>
<dbReference type="EMBL" id="CP011125">
    <property type="protein sequence ID" value="AKF11619.1"/>
    <property type="molecule type" value="Genomic_DNA"/>
</dbReference>
<dbReference type="KEGG" id="samy:DB32_008768"/>
<gene>
    <name evidence="1" type="ORF">DB32_008768</name>
</gene>
<evidence type="ECO:0000313" key="2">
    <source>
        <dbReference type="Proteomes" id="UP000034883"/>
    </source>
</evidence>
<dbReference type="Proteomes" id="UP000034883">
    <property type="component" value="Chromosome"/>
</dbReference>
<organism evidence="1 2">
    <name type="scientific">Sandaracinus amylolyticus</name>
    <dbReference type="NCBI Taxonomy" id="927083"/>
    <lineage>
        <taxon>Bacteria</taxon>
        <taxon>Pseudomonadati</taxon>
        <taxon>Myxococcota</taxon>
        <taxon>Polyangia</taxon>
        <taxon>Polyangiales</taxon>
        <taxon>Sandaracinaceae</taxon>
        <taxon>Sandaracinus</taxon>
    </lineage>
</organism>
<accession>A0A0F6SI58</accession>
<name>A0A0F6SI58_9BACT</name>
<dbReference type="AlphaFoldDB" id="A0A0F6SI58"/>
<protein>
    <submittedName>
        <fullName evidence="1">Uncharacterized protein</fullName>
    </submittedName>
</protein>
<reference evidence="1 2" key="1">
    <citation type="submission" date="2015-03" db="EMBL/GenBank/DDBJ databases">
        <title>Genome assembly of Sandaracinus amylolyticus DSM 53668.</title>
        <authorList>
            <person name="Sharma G."/>
            <person name="Subramanian S."/>
        </authorList>
    </citation>
    <scope>NUCLEOTIDE SEQUENCE [LARGE SCALE GENOMIC DNA]</scope>
    <source>
        <strain evidence="1 2">DSM 53668</strain>
    </source>
</reference>
<keyword evidence="2" id="KW-1185">Reference proteome</keyword>
<evidence type="ECO:0000313" key="1">
    <source>
        <dbReference type="EMBL" id="AKF11619.1"/>
    </source>
</evidence>
<sequence>MFDERHRACIWGKRCSKRNGPYRRFVAPSSARAIRRRRRCR</sequence>